<dbReference type="PANTHER" id="PTHR36837:SF5">
    <property type="entry name" value="POLY-3-HYDROXYBUTYRATE SYNTHASE"/>
    <property type="match status" value="1"/>
</dbReference>
<dbReference type="InterPro" id="IPR010941">
    <property type="entry name" value="PhaC_N"/>
</dbReference>
<keyword evidence="7" id="KW-1185">Reference proteome</keyword>
<keyword evidence="2" id="KW-0963">Cytoplasm</keyword>
<dbReference type="RefSeq" id="WP_261518735.1">
    <property type="nucleotide sequence ID" value="NZ_JAODNW010000001.1"/>
</dbReference>
<name>A0ABV6D575_9HYPH</name>
<evidence type="ECO:0000313" key="7">
    <source>
        <dbReference type="Proteomes" id="UP001589755"/>
    </source>
</evidence>
<comment type="caution">
    <text evidence="6">The sequence shown here is derived from an EMBL/GenBank/DDBJ whole genome shotgun (WGS) entry which is preliminary data.</text>
</comment>
<evidence type="ECO:0000256" key="1">
    <source>
        <dbReference type="ARBA" id="ARBA00004496"/>
    </source>
</evidence>
<organism evidence="6 7">
    <name type="scientific">Chelativorans intermedius</name>
    <dbReference type="NCBI Taxonomy" id="515947"/>
    <lineage>
        <taxon>Bacteria</taxon>
        <taxon>Pseudomonadati</taxon>
        <taxon>Pseudomonadota</taxon>
        <taxon>Alphaproteobacteria</taxon>
        <taxon>Hyphomicrobiales</taxon>
        <taxon>Phyllobacteriaceae</taxon>
        <taxon>Chelativorans</taxon>
    </lineage>
</organism>
<dbReference type="InterPro" id="IPR010963">
    <property type="entry name" value="PHA_synth_I"/>
</dbReference>
<gene>
    <name evidence="6" type="ORF">ACFFJ2_05150</name>
</gene>
<proteinExistence type="predicted"/>
<evidence type="ECO:0000256" key="2">
    <source>
        <dbReference type="ARBA" id="ARBA00022490"/>
    </source>
</evidence>
<dbReference type="NCBIfam" id="TIGR01838">
    <property type="entry name" value="PHA_synth_I"/>
    <property type="match status" value="1"/>
</dbReference>
<evidence type="ECO:0000256" key="4">
    <source>
        <dbReference type="ARBA" id="ARBA00023315"/>
    </source>
</evidence>
<dbReference type="Gene3D" id="3.40.50.1820">
    <property type="entry name" value="alpha/beta hydrolase"/>
    <property type="match status" value="1"/>
</dbReference>
<keyword evidence="3" id="KW-0808">Transferase</keyword>
<evidence type="ECO:0000256" key="3">
    <source>
        <dbReference type="ARBA" id="ARBA00022679"/>
    </source>
</evidence>
<sequence length="609" mass="68717">MMQSGDQNKRQPEETGLERYMVRDPERFALNLARAIEEAGRAAAAWSRPREQGERRDTMTEPLADMVKTFSRLTEYWVSDPARALEAQTRLFSGYMGIWANSIRRIRGEDSEDSAIKPEPGDRRFQDPDWAKNAFFDFLKQAYLVTARWAAELVENAEGLDDQSRQKARFYVQQVSEALAPTNFIMTNPELLRETFESDGENLVRGMRMLAEDIAAGKGELKLRQSDYTKFELGRNLAVTPGKVVARNDLVEIIQYMPATEKVLKRPLLIVPPWINKFYVLDLNPQRSFIRWAVEQGHTVFVISWVNPDARHGDKGWDEYFHEGIRFALDTIGKRTGEKQVNALGYCVGGTLLAAGLALMAQENDARIASATLLATQVDFTHAGDLKVFADREQVDALDRAMKEKGYLEGSHMATAFNMLRARDLIWPYVVNNYLRGRDPLPFDLLYWNADSTRMAAANHSYYLRNCYLENNLAEGRAKLCGRRLSLSDIKVPIYMLATIDDHIAPAKSVFLGAKLFGGPVEFVLAGSGHIAGVINPPSLGKYGHWTGGGARETLEEWIAAAKAADGSWWPHWHGWIEGLDPTRVPARKLDRRRKMLGDAPGSYVKVRA</sequence>
<dbReference type="Pfam" id="PF07167">
    <property type="entry name" value="PhaC_N"/>
    <property type="match status" value="1"/>
</dbReference>
<reference evidence="6 7" key="1">
    <citation type="submission" date="2024-09" db="EMBL/GenBank/DDBJ databases">
        <authorList>
            <person name="Sun Q."/>
            <person name="Mori K."/>
        </authorList>
    </citation>
    <scope>NUCLEOTIDE SEQUENCE [LARGE SCALE GENOMIC DNA]</scope>
    <source>
        <strain evidence="6 7">CCM 8543</strain>
    </source>
</reference>
<feature type="domain" description="Poly-beta-hydroxybutyrate polymerase N-terminal" evidence="5">
    <location>
        <begin position="122"/>
        <end position="293"/>
    </location>
</feature>
<dbReference type="EMBL" id="JBHLXD010000006">
    <property type="protein sequence ID" value="MFC0207786.1"/>
    <property type="molecule type" value="Genomic_DNA"/>
</dbReference>
<evidence type="ECO:0000259" key="5">
    <source>
        <dbReference type="Pfam" id="PF07167"/>
    </source>
</evidence>
<protein>
    <submittedName>
        <fullName evidence="6">PHA/PHB synthase family protein</fullName>
    </submittedName>
</protein>
<dbReference type="PANTHER" id="PTHR36837">
    <property type="entry name" value="POLY(3-HYDROXYALKANOATE) POLYMERASE SUBUNIT PHAC"/>
    <property type="match status" value="1"/>
</dbReference>
<evidence type="ECO:0000313" key="6">
    <source>
        <dbReference type="EMBL" id="MFC0207786.1"/>
    </source>
</evidence>
<dbReference type="InterPro" id="IPR029058">
    <property type="entry name" value="AB_hydrolase_fold"/>
</dbReference>
<comment type="subcellular location">
    <subcellularLocation>
        <location evidence="1">Cytoplasm</location>
    </subcellularLocation>
</comment>
<keyword evidence="4" id="KW-0012">Acyltransferase</keyword>
<accession>A0ABV6D575</accession>
<dbReference type="InterPro" id="IPR051321">
    <property type="entry name" value="PHA/PHB_synthase"/>
</dbReference>
<dbReference type="SUPFAM" id="SSF53474">
    <property type="entry name" value="alpha/beta-Hydrolases"/>
    <property type="match status" value="1"/>
</dbReference>
<dbReference type="Proteomes" id="UP001589755">
    <property type="component" value="Unassembled WGS sequence"/>
</dbReference>